<reference evidence="2" key="2">
    <citation type="journal article" date="2023" name="Plants (Basel)">
        <title>Annotation of the Turnera subulata (Passifloraceae) Draft Genome Reveals the S-Locus Evolved after the Divergence of Turneroideae from Passifloroideae in a Stepwise Manner.</title>
        <authorList>
            <person name="Henning P.M."/>
            <person name="Roalson E.H."/>
            <person name="Mir W."/>
            <person name="McCubbin A.G."/>
            <person name="Shore J.S."/>
        </authorList>
    </citation>
    <scope>NUCLEOTIDE SEQUENCE</scope>
    <source>
        <strain evidence="2">F60SS</strain>
    </source>
</reference>
<dbReference type="EMBL" id="JAKUCV010000494">
    <property type="protein sequence ID" value="KAJ4849790.1"/>
    <property type="molecule type" value="Genomic_DNA"/>
</dbReference>
<dbReference type="Proteomes" id="UP001141552">
    <property type="component" value="Unassembled WGS sequence"/>
</dbReference>
<dbReference type="GO" id="GO:0000149">
    <property type="term" value="F:SNARE binding"/>
    <property type="evidence" value="ECO:0007669"/>
    <property type="project" value="TreeGrafter"/>
</dbReference>
<proteinExistence type="predicted"/>
<reference evidence="2" key="1">
    <citation type="submission" date="2022-02" db="EMBL/GenBank/DDBJ databases">
        <authorList>
            <person name="Henning P.M."/>
            <person name="McCubbin A.G."/>
            <person name="Shore J.S."/>
        </authorList>
    </citation>
    <scope>NUCLEOTIDE SEQUENCE</scope>
    <source>
        <strain evidence="2">F60SS</strain>
        <tissue evidence="2">Leaves</tissue>
    </source>
</reference>
<gene>
    <name evidence="2" type="ORF">Tsubulata_029039</name>
</gene>
<dbReference type="InterPro" id="IPR050550">
    <property type="entry name" value="SEC23_SEC24_subfamily"/>
</dbReference>
<dbReference type="InterPro" id="IPR006896">
    <property type="entry name" value="Sec23/24_trunk_dom"/>
</dbReference>
<dbReference type="OrthoDB" id="49016at2759"/>
<dbReference type="GO" id="GO:0008270">
    <property type="term" value="F:zinc ion binding"/>
    <property type="evidence" value="ECO:0007669"/>
    <property type="project" value="TreeGrafter"/>
</dbReference>
<protein>
    <recommendedName>
        <fullName evidence="1">Sec23/Sec24 trunk domain-containing protein</fullName>
    </recommendedName>
</protein>
<organism evidence="2 3">
    <name type="scientific">Turnera subulata</name>
    <dbReference type="NCBI Taxonomy" id="218843"/>
    <lineage>
        <taxon>Eukaryota</taxon>
        <taxon>Viridiplantae</taxon>
        <taxon>Streptophyta</taxon>
        <taxon>Embryophyta</taxon>
        <taxon>Tracheophyta</taxon>
        <taxon>Spermatophyta</taxon>
        <taxon>Magnoliopsida</taxon>
        <taxon>eudicotyledons</taxon>
        <taxon>Gunneridae</taxon>
        <taxon>Pentapetalae</taxon>
        <taxon>rosids</taxon>
        <taxon>fabids</taxon>
        <taxon>Malpighiales</taxon>
        <taxon>Passifloraceae</taxon>
        <taxon>Turnera</taxon>
    </lineage>
</organism>
<feature type="domain" description="Sec23/Sec24 trunk" evidence="1">
    <location>
        <begin position="48"/>
        <end position="179"/>
    </location>
</feature>
<dbReference type="GO" id="GO:0006886">
    <property type="term" value="P:intracellular protein transport"/>
    <property type="evidence" value="ECO:0007669"/>
    <property type="project" value="InterPro"/>
</dbReference>
<keyword evidence="3" id="KW-1185">Reference proteome</keyword>
<dbReference type="GO" id="GO:0090110">
    <property type="term" value="P:COPII-coated vesicle cargo loading"/>
    <property type="evidence" value="ECO:0007669"/>
    <property type="project" value="TreeGrafter"/>
</dbReference>
<dbReference type="SUPFAM" id="SSF53300">
    <property type="entry name" value="vWA-like"/>
    <property type="match status" value="1"/>
</dbReference>
<dbReference type="GO" id="GO:0030127">
    <property type="term" value="C:COPII vesicle coat"/>
    <property type="evidence" value="ECO:0007669"/>
    <property type="project" value="InterPro"/>
</dbReference>
<accession>A0A9Q0GGR1</accession>
<dbReference type="AlphaFoldDB" id="A0A9Q0GGR1"/>
<sequence length="180" mass="20063">MDLDQRPELTQGSVEFVATTEYMVRPPMPPLYFFLIDVSISAVRSGMLESSLTQPQMMVVSDLDDVFVPLPDDLIVNLADSRSVVDVFLDTLPSMFQDNVNVESAFGPALKAAFSVMNQLGGKRLIFQNTMPSLGIGRLKLRGDHVPVYGTDKEHALRLPEDPFYKQMAADLTKYQIGVY</sequence>
<comment type="caution">
    <text evidence="2">The sequence shown here is derived from an EMBL/GenBank/DDBJ whole genome shotgun (WGS) entry which is preliminary data.</text>
</comment>
<dbReference type="PANTHER" id="PTHR13803">
    <property type="entry name" value="SEC24-RELATED PROTEIN"/>
    <property type="match status" value="1"/>
</dbReference>
<evidence type="ECO:0000313" key="3">
    <source>
        <dbReference type="Proteomes" id="UP001141552"/>
    </source>
</evidence>
<dbReference type="Pfam" id="PF04811">
    <property type="entry name" value="Sec23_trunk"/>
    <property type="match status" value="1"/>
</dbReference>
<evidence type="ECO:0000313" key="2">
    <source>
        <dbReference type="EMBL" id="KAJ4849790.1"/>
    </source>
</evidence>
<name>A0A9Q0GGR1_9ROSI</name>
<dbReference type="Gene3D" id="3.40.50.410">
    <property type="entry name" value="von Willebrand factor, type A domain"/>
    <property type="match status" value="1"/>
</dbReference>
<dbReference type="PANTHER" id="PTHR13803:SF39">
    <property type="entry name" value="SECRETORY 24AB, ISOFORM A"/>
    <property type="match status" value="1"/>
</dbReference>
<dbReference type="InterPro" id="IPR036465">
    <property type="entry name" value="vWFA_dom_sf"/>
</dbReference>
<evidence type="ECO:0000259" key="1">
    <source>
        <dbReference type="Pfam" id="PF04811"/>
    </source>
</evidence>
<dbReference type="GO" id="GO:0070971">
    <property type="term" value="C:endoplasmic reticulum exit site"/>
    <property type="evidence" value="ECO:0007669"/>
    <property type="project" value="TreeGrafter"/>
</dbReference>